<dbReference type="VEuPathDB" id="FungiDB:sscle_02g013280"/>
<evidence type="ECO:0000313" key="1">
    <source>
        <dbReference type="EMBL" id="APA06558.1"/>
    </source>
</evidence>
<gene>
    <name evidence="1" type="ORF">sscle_02g013280</name>
</gene>
<evidence type="ECO:0000313" key="2">
    <source>
        <dbReference type="Proteomes" id="UP000177798"/>
    </source>
</evidence>
<accession>A0A1D9PV16</accession>
<proteinExistence type="predicted"/>
<name>A0A1D9PV16_SCLS1</name>
<reference evidence="2" key="1">
    <citation type="journal article" date="2017" name="Genome Biol. Evol.">
        <title>The complete genome sequence of the phytopathogenic fungus Sclerotinia sclerotiorum reveals insights into the genome architecture of broad host range pathogens.</title>
        <authorList>
            <person name="Derbyshire M."/>
            <person name="Denton-Giles M."/>
            <person name="Hegedus D."/>
            <person name="Seifbarghy S."/>
            <person name="Rollins J."/>
            <person name="van Kan J."/>
            <person name="Seidl M.F."/>
            <person name="Faino L."/>
            <person name="Mbengue M."/>
            <person name="Navaud O."/>
            <person name="Raffaele S."/>
            <person name="Hammond-Kosack K."/>
            <person name="Heard S."/>
            <person name="Oliver R."/>
        </authorList>
    </citation>
    <scope>NUCLEOTIDE SEQUENCE [LARGE SCALE GENOMIC DNA]</scope>
    <source>
        <strain evidence="2">ATCC 18683 / 1980 / Ss-1</strain>
    </source>
</reference>
<dbReference type="AlphaFoldDB" id="A0A1D9PV16"/>
<dbReference type="EMBL" id="CP017815">
    <property type="protein sequence ID" value="APA06558.1"/>
    <property type="molecule type" value="Genomic_DNA"/>
</dbReference>
<dbReference type="Proteomes" id="UP000177798">
    <property type="component" value="Chromosome 2"/>
</dbReference>
<organism evidence="1 2">
    <name type="scientific">Sclerotinia sclerotiorum (strain ATCC 18683 / 1980 / Ss-1)</name>
    <name type="common">White mold</name>
    <name type="synonym">Whetzelinia sclerotiorum</name>
    <dbReference type="NCBI Taxonomy" id="665079"/>
    <lineage>
        <taxon>Eukaryota</taxon>
        <taxon>Fungi</taxon>
        <taxon>Dikarya</taxon>
        <taxon>Ascomycota</taxon>
        <taxon>Pezizomycotina</taxon>
        <taxon>Leotiomycetes</taxon>
        <taxon>Helotiales</taxon>
        <taxon>Sclerotiniaceae</taxon>
        <taxon>Sclerotinia</taxon>
    </lineage>
</organism>
<dbReference type="RefSeq" id="XP_001586159.1">
    <property type="nucleotide sequence ID" value="XM_001586109.1"/>
</dbReference>
<dbReference type="KEGG" id="ssl:SS1G_12734"/>
<sequence>MASQLQFIEPAGTITKSTIESVSSEQYGSSRSLTAGLCSLRDQNSERSSYP</sequence>
<protein>
    <submittedName>
        <fullName evidence="1">Uncharacterized protein</fullName>
    </submittedName>
</protein>